<keyword evidence="2" id="KW-1185">Reference proteome</keyword>
<proteinExistence type="predicted"/>
<dbReference type="Gene3D" id="1.25.40.10">
    <property type="entry name" value="Tetratricopeptide repeat domain"/>
    <property type="match status" value="1"/>
</dbReference>
<dbReference type="Proteomes" id="UP000035199">
    <property type="component" value="Chromosome"/>
</dbReference>
<name>A0A0G3GWU5_9CORY</name>
<dbReference type="OrthoDB" id="4388915at2"/>
<evidence type="ECO:0000313" key="1">
    <source>
        <dbReference type="EMBL" id="AKK05025.1"/>
    </source>
</evidence>
<dbReference type="KEGG" id="cmv:CMUST_03405"/>
<reference evidence="1 2" key="1">
    <citation type="journal article" date="2015" name="Genome Announc.">
        <title>Complete Genome Sequence of the Type Strain Corynebacterium mustelae DSM 45274, Isolated from Various Tissues of a Male Ferret with Lethal Sepsis.</title>
        <authorList>
            <person name="Ruckert C."/>
            <person name="Eimer J."/>
            <person name="Winkler A."/>
            <person name="Tauch A."/>
        </authorList>
    </citation>
    <scope>NUCLEOTIDE SEQUENCE [LARGE SCALE GENOMIC DNA]</scope>
    <source>
        <strain evidence="1 2">DSM 45274</strain>
    </source>
</reference>
<protein>
    <submittedName>
        <fullName evidence="1">Uncharacterized protein</fullName>
    </submittedName>
</protein>
<dbReference type="RefSeq" id="WP_047261325.1">
    <property type="nucleotide sequence ID" value="NZ_CP011542.1"/>
</dbReference>
<dbReference type="InterPro" id="IPR011990">
    <property type="entry name" value="TPR-like_helical_dom_sf"/>
</dbReference>
<gene>
    <name evidence="1" type="ORF">CMUST_03405</name>
</gene>
<dbReference type="EMBL" id="CP011542">
    <property type="protein sequence ID" value="AKK05025.1"/>
    <property type="molecule type" value="Genomic_DNA"/>
</dbReference>
<dbReference type="PATRIC" id="fig|571915.4.peg.723"/>
<sequence>MVEHSDTELEQLMETAWATQDPVERAVAWEHACLRARTESNNDDLAVCLSELVELYLAERHTQAAIVCFDELVELYLNQDLEQRVYFARVICRNFKHIIHGQLDNPDVSVAKLHILLERYRHILERSSNTLSDYYLRTYYVRHCIGDYDGALMAFEQWRSSRPDEHFGECLCSVPAIEAEILNQLGGAETAREVGEAALQENTGRCGEHRQDLEMTLIPAWLRSGQSDKIRRARRIHRKVLRRTLTTGATPRRFVQHFEYYALLIDAGMSPKPRCGLWLLPTMLEELSANASQYDLMLGLAAAAGYLHRVPQQDRRIKLSLSANALPRIFTPALIHPTVAEAAKWCACNALNIAKQYDHRPGLVRPHTVADLKDRIFPRPI</sequence>
<evidence type="ECO:0000313" key="2">
    <source>
        <dbReference type="Proteomes" id="UP000035199"/>
    </source>
</evidence>
<accession>A0A0G3GWU5</accession>
<reference evidence="2" key="2">
    <citation type="submission" date="2015-05" db="EMBL/GenBank/DDBJ databases">
        <title>Complete genome sequence of Corynebacterium mustelae DSM 45274, isolated from various tissues of a male ferret with lethal sepsis.</title>
        <authorList>
            <person name="Ruckert C."/>
            <person name="Albersmeier A."/>
            <person name="Winkler A."/>
            <person name="Tauch A."/>
        </authorList>
    </citation>
    <scope>NUCLEOTIDE SEQUENCE [LARGE SCALE GENOMIC DNA]</scope>
    <source>
        <strain evidence="2">DSM 45274</strain>
    </source>
</reference>
<dbReference type="AlphaFoldDB" id="A0A0G3GWU5"/>
<organism evidence="1 2">
    <name type="scientific">Corynebacterium mustelae</name>
    <dbReference type="NCBI Taxonomy" id="571915"/>
    <lineage>
        <taxon>Bacteria</taxon>
        <taxon>Bacillati</taxon>
        <taxon>Actinomycetota</taxon>
        <taxon>Actinomycetes</taxon>
        <taxon>Mycobacteriales</taxon>
        <taxon>Corynebacteriaceae</taxon>
        <taxon>Corynebacterium</taxon>
    </lineage>
</organism>
<dbReference type="SUPFAM" id="SSF48452">
    <property type="entry name" value="TPR-like"/>
    <property type="match status" value="1"/>
</dbReference>
<dbReference type="STRING" id="571915.CMUST_03405"/>